<evidence type="ECO:0000256" key="1">
    <source>
        <dbReference type="PIRNR" id="PIRNR016897"/>
    </source>
</evidence>
<dbReference type="GO" id="GO:0006071">
    <property type="term" value="P:glycerol metabolic process"/>
    <property type="evidence" value="ECO:0007669"/>
    <property type="project" value="UniProtKB-UniRule"/>
</dbReference>
<dbReference type="Proteomes" id="UP000198860">
    <property type="component" value="Unassembled WGS sequence"/>
</dbReference>
<dbReference type="OrthoDB" id="9799580at2"/>
<sequence>MTLTQSVLPAVKKIKEFEALLESETDYIILLESRLGLLRKLVKIGQKAGKKVFVHVDLIQGLKADDYGMEYIGQEVKPDGVISTRAHVIQQAKKYHLVSVQRLFLIDSQAIEHNVKIIKKTEPDFVEVLPGVLPGMIKEIKEHIGIPVIAGGLIRSKQEVDQALASGASAVSTSRSELWHFNSENT</sequence>
<dbReference type="EMBL" id="FNIZ01000003">
    <property type="protein sequence ID" value="SDO20541.1"/>
    <property type="molecule type" value="Genomic_DNA"/>
</dbReference>
<accession>A0A1H0HNZ3</accession>
<dbReference type="AlphaFoldDB" id="A0A1H0HNZ3"/>
<keyword evidence="1" id="KW-0319">Glycerol metabolism</keyword>
<dbReference type="InterPro" id="IPR006699">
    <property type="entry name" value="GlpP"/>
</dbReference>
<dbReference type="PIRSF" id="PIRSF016897">
    <property type="entry name" value="GlpP"/>
    <property type="match status" value="1"/>
</dbReference>
<dbReference type="GO" id="GO:0045893">
    <property type="term" value="P:positive regulation of DNA-templated transcription"/>
    <property type="evidence" value="ECO:0007669"/>
    <property type="project" value="TreeGrafter"/>
</dbReference>
<dbReference type="PANTHER" id="PTHR35787">
    <property type="entry name" value="GLYCEROL UPTAKE OPERON ANTITERMINATOR REGULATORY PROTEIN"/>
    <property type="match status" value="1"/>
</dbReference>
<gene>
    <name evidence="2" type="ORF">SAMN05421677_103221</name>
</gene>
<keyword evidence="1" id="KW-0804">Transcription</keyword>
<dbReference type="STRING" id="240303.SAMN05421677_103221"/>
<organism evidence="2 3">
    <name type="scientific">Halobacillus aidingensis</name>
    <dbReference type="NCBI Taxonomy" id="240303"/>
    <lineage>
        <taxon>Bacteria</taxon>
        <taxon>Bacillati</taxon>
        <taxon>Bacillota</taxon>
        <taxon>Bacilli</taxon>
        <taxon>Bacillales</taxon>
        <taxon>Bacillaceae</taxon>
        <taxon>Halobacillus</taxon>
    </lineage>
</organism>
<dbReference type="InterPro" id="IPR013785">
    <property type="entry name" value="Aldolase_TIM"/>
</dbReference>
<protein>
    <recommendedName>
        <fullName evidence="1">Glycerol uptake operon antiterminator regulatory protein</fullName>
    </recommendedName>
</protein>
<keyword evidence="3" id="KW-1185">Reference proteome</keyword>
<dbReference type="GO" id="GO:0003723">
    <property type="term" value="F:RNA binding"/>
    <property type="evidence" value="ECO:0007669"/>
    <property type="project" value="UniProtKB-KW"/>
</dbReference>
<dbReference type="Pfam" id="PF04309">
    <property type="entry name" value="G3P_antiterm"/>
    <property type="match status" value="1"/>
</dbReference>
<reference evidence="3" key="1">
    <citation type="submission" date="2016-10" db="EMBL/GenBank/DDBJ databases">
        <authorList>
            <person name="Varghese N."/>
            <person name="Submissions S."/>
        </authorList>
    </citation>
    <scope>NUCLEOTIDE SEQUENCE [LARGE SCALE GENOMIC DNA]</scope>
    <source>
        <strain evidence="3">CGMCC 1.3703</strain>
    </source>
</reference>
<name>A0A1H0HNZ3_HALAD</name>
<dbReference type="Gene3D" id="3.20.20.70">
    <property type="entry name" value="Aldolase class I"/>
    <property type="match status" value="1"/>
</dbReference>
<dbReference type="PANTHER" id="PTHR35787:SF1">
    <property type="entry name" value="GLYCEROL UPTAKE OPERON ANTITERMINATOR REGULATORY PROTEIN"/>
    <property type="match status" value="1"/>
</dbReference>
<keyword evidence="1" id="KW-0694">RNA-binding</keyword>
<keyword evidence="1" id="KW-0805">Transcription regulation</keyword>
<evidence type="ECO:0000313" key="3">
    <source>
        <dbReference type="Proteomes" id="UP000198860"/>
    </source>
</evidence>
<proteinExistence type="predicted"/>
<dbReference type="RefSeq" id="WP_089651341.1">
    <property type="nucleotide sequence ID" value="NZ_FNIZ01000003.1"/>
</dbReference>
<comment type="function">
    <text evidence="1">Regulates expression of the glpD operon. In the presence of glycerol 3-phosphate (G3P) causes antitermination of transcription of glpD at the inverted repeat of the leader region to enhance its transcription. Binds and stabilizes glpD leader mRNA.</text>
</comment>
<dbReference type="GO" id="GO:0001072">
    <property type="term" value="F:transcription antitermination factor activity, RNA binding"/>
    <property type="evidence" value="ECO:0007669"/>
    <property type="project" value="TreeGrafter"/>
</dbReference>
<evidence type="ECO:0000313" key="2">
    <source>
        <dbReference type="EMBL" id="SDO20541.1"/>
    </source>
</evidence>
<dbReference type="SUPFAM" id="SSF110391">
    <property type="entry name" value="GlpP-like"/>
    <property type="match status" value="1"/>
</dbReference>